<organism evidence="2">
    <name type="scientific">Tanacetum cinerariifolium</name>
    <name type="common">Dalmatian daisy</name>
    <name type="synonym">Chrysanthemum cinerariifolium</name>
    <dbReference type="NCBI Taxonomy" id="118510"/>
    <lineage>
        <taxon>Eukaryota</taxon>
        <taxon>Viridiplantae</taxon>
        <taxon>Streptophyta</taxon>
        <taxon>Embryophyta</taxon>
        <taxon>Tracheophyta</taxon>
        <taxon>Spermatophyta</taxon>
        <taxon>Magnoliopsida</taxon>
        <taxon>eudicotyledons</taxon>
        <taxon>Gunneridae</taxon>
        <taxon>Pentapetalae</taxon>
        <taxon>asterids</taxon>
        <taxon>campanulids</taxon>
        <taxon>Asterales</taxon>
        <taxon>Asteraceae</taxon>
        <taxon>Asteroideae</taxon>
        <taxon>Anthemideae</taxon>
        <taxon>Anthemidinae</taxon>
        <taxon>Tanacetum</taxon>
    </lineage>
</organism>
<accession>A0A6L2KS38</accession>
<feature type="region of interest" description="Disordered" evidence="1">
    <location>
        <begin position="49"/>
        <end position="227"/>
    </location>
</feature>
<dbReference type="EMBL" id="BKCJ010002888">
    <property type="protein sequence ID" value="GEU51580.1"/>
    <property type="molecule type" value="Genomic_DNA"/>
</dbReference>
<sequence>MPDSTNYYINSTKDLAVTISSSTKYEGQQYYGEESAETGSPGVIVYGYDGLPMQPVAPPSPDYVPGPEHPPSLDYVPGPEHPPSPVEIPYVPEPKYPEYLIPSDVEAPLEDQPLPVDASPTAASPGYVADSDPEEDLEDDHADYPADGGDGDDEPSDNDDDDDDTDDEDEEPFEDEKDDEEEEHLAPTDSSDVPIVDPVLPARDTEALEADEPAPTPKSPHTIILLY</sequence>
<evidence type="ECO:0000256" key="1">
    <source>
        <dbReference type="SAM" id="MobiDB-lite"/>
    </source>
</evidence>
<comment type="caution">
    <text evidence="2">The sequence shown here is derived from an EMBL/GenBank/DDBJ whole genome shotgun (WGS) entry which is preliminary data.</text>
</comment>
<evidence type="ECO:0000313" key="2">
    <source>
        <dbReference type="EMBL" id="GEU51580.1"/>
    </source>
</evidence>
<feature type="compositionally biased region" description="Acidic residues" evidence="1">
    <location>
        <begin position="131"/>
        <end position="141"/>
    </location>
</feature>
<feature type="compositionally biased region" description="Pro residues" evidence="1">
    <location>
        <begin position="55"/>
        <end position="70"/>
    </location>
</feature>
<proteinExistence type="predicted"/>
<name>A0A6L2KS38_TANCI</name>
<dbReference type="AlphaFoldDB" id="A0A6L2KS38"/>
<gene>
    <name evidence="2" type="ORF">Tci_023558</name>
</gene>
<reference evidence="2" key="1">
    <citation type="journal article" date="2019" name="Sci. Rep.">
        <title>Draft genome of Tanacetum cinerariifolium, the natural source of mosquito coil.</title>
        <authorList>
            <person name="Yamashiro T."/>
            <person name="Shiraishi A."/>
            <person name="Satake H."/>
            <person name="Nakayama K."/>
        </authorList>
    </citation>
    <scope>NUCLEOTIDE SEQUENCE</scope>
</reference>
<feature type="compositionally biased region" description="Pro residues" evidence="1">
    <location>
        <begin position="79"/>
        <end position="94"/>
    </location>
</feature>
<feature type="compositionally biased region" description="Acidic residues" evidence="1">
    <location>
        <begin position="149"/>
        <end position="183"/>
    </location>
</feature>
<protein>
    <submittedName>
        <fullName evidence="2">Uncharacterized protein</fullName>
    </submittedName>
</protein>